<gene>
    <name evidence="2" type="ORF">AOQ84DRAFT_381278</name>
</gene>
<dbReference type="GO" id="GO:0003691">
    <property type="term" value="F:double-stranded telomeric DNA binding"/>
    <property type="evidence" value="ECO:0007669"/>
    <property type="project" value="TreeGrafter"/>
</dbReference>
<dbReference type="GO" id="GO:0010833">
    <property type="term" value="P:telomere maintenance via telomere lengthening"/>
    <property type="evidence" value="ECO:0007669"/>
    <property type="project" value="TreeGrafter"/>
</dbReference>
<sequence>MKIDLTTVEEDEGSQNPEIAEEAAGTPPPEIREEPQPHRSPGEFSNISGTTAISSLSIAEADELDADMMVDNIADLHREAEKFLRLIAPDQARSRDFQNIVKELRIPESKTSERFRFSEDTFGKYLELFRTAPHDFIRPQVVRHSFFGVQQSHDPLSERLDAVIYKANLAVLAKHVITSERGQDPAWNALRELDSSFPLLFLSSFSDSDMPLENTKAGASVLLTDTFNLALEIRTQLAILLLSRAQDQSAYDPEKELEQVFFTTRRGSSASDDDHNTMRIRGWDIRGLGGDGTELLFKDDVIRRVNEIRHFFARDPEPLQPGDRVDFDALGAKYSWDVFIIQALNWVRLRNREIQSLIKISGSVDDLSDSLRDVVNSINADRASLDSVPQGTPRGQRTSTGSGQRSAKRRSRPSFDPKKSLHLEAIRLLGPRPKRPAGQVLSKNPVRVEAQRKTLREPNPSEEDDIWQPAPDNNEYDDAGQAEILALSAPSSSARTLSRIRRQERNEPENRRRFIDPQRDPERVEWQDGFDQSQSTQRTNRKGKSSQGASKRRLEIEEESSDDGFEQGTSERRRQVPKAKRARFAEPSTVPPSHQPGATQRDEDYSPSARDSTPEASAEGTAMVPSSSAAQYTHYGEVKALAKKHASQRARLNNQARRARNPWSEEACQALIEYIGDIGCSWRDIKRHDEEAGHRLLEDRTQVDLKDKARNLKAEFLKAGCGLPPGFEDVSLGPRMENQLRNGGVHI</sequence>
<evidence type="ECO:0000256" key="1">
    <source>
        <dbReference type="SAM" id="MobiDB-lite"/>
    </source>
</evidence>
<feature type="region of interest" description="Disordered" evidence="1">
    <location>
        <begin position="432"/>
        <end position="628"/>
    </location>
</feature>
<dbReference type="PANTHER" id="PTHR47807:SF1">
    <property type="entry name" value="PROTEIN TBF1"/>
    <property type="match status" value="1"/>
</dbReference>
<dbReference type="PANTHER" id="PTHR47807">
    <property type="entry name" value="PROTEIN TBF1"/>
    <property type="match status" value="1"/>
</dbReference>
<dbReference type="EMBL" id="KV750682">
    <property type="protein sequence ID" value="OCL03784.1"/>
    <property type="molecule type" value="Genomic_DNA"/>
</dbReference>
<reference evidence="2 3" key="1">
    <citation type="journal article" date="2016" name="Nat. Commun.">
        <title>Ectomycorrhizal ecology is imprinted in the genome of the dominant symbiotic fungus Cenococcum geophilum.</title>
        <authorList>
            <consortium name="DOE Joint Genome Institute"/>
            <person name="Peter M."/>
            <person name="Kohler A."/>
            <person name="Ohm R.A."/>
            <person name="Kuo A."/>
            <person name="Krutzmann J."/>
            <person name="Morin E."/>
            <person name="Arend M."/>
            <person name="Barry K.W."/>
            <person name="Binder M."/>
            <person name="Choi C."/>
            <person name="Clum A."/>
            <person name="Copeland A."/>
            <person name="Grisel N."/>
            <person name="Haridas S."/>
            <person name="Kipfer T."/>
            <person name="LaButti K."/>
            <person name="Lindquist E."/>
            <person name="Lipzen A."/>
            <person name="Maire R."/>
            <person name="Meier B."/>
            <person name="Mihaltcheva S."/>
            <person name="Molinier V."/>
            <person name="Murat C."/>
            <person name="Poggeler S."/>
            <person name="Quandt C.A."/>
            <person name="Sperisen C."/>
            <person name="Tritt A."/>
            <person name="Tisserant E."/>
            <person name="Crous P.W."/>
            <person name="Henrissat B."/>
            <person name="Nehls U."/>
            <person name="Egli S."/>
            <person name="Spatafora J.W."/>
            <person name="Grigoriev I.V."/>
            <person name="Martin F.M."/>
        </authorList>
    </citation>
    <scope>NUCLEOTIDE SEQUENCE [LARGE SCALE GENOMIC DNA]</scope>
    <source>
        <strain evidence="2 3">CBS 207.34</strain>
    </source>
</reference>
<organism evidence="2 3">
    <name type="scientific">Glonium stellatum</name>
    <dbReference type="NCBI Taxonomy" id="574774"/>
    <lineage>
        <taxon>Eukaryota</taxon>
        <taxon>Fungi</taxon>
        <taxon>Dikarya</taxon>
        <taxon>Ascomycota</taxon>
        <taxon>Pezizomycotina</taxon>
        <taxon>Dothideomycetes</taxon>
        <taxon>Pleosporomycetidae</taxon>
        <taxon>Gloniales</taxon>
        <taxon>Gloniaceae</taxon>
        <taxon>Glonium</taxon>
    </lineage>
</organism>
<dbReference type="AlphaFoldDB" id="A0A8E2JP06"/>
<keyword evidence="3" id="KW-1185">Reference proteome</keyword>
<feature type="region of interest" description="Disordered" evidence="1">
    <location>
        <begin position="382"/>
        <end position="417"/>
    </location>
</feature>
<feature type="compositionally biased region" description="Polar residues" evidence="1">
    <location>
        <begin position="387"/>
        <end position="405"/>
    </location>
</feature>
<protein>
    <recommendedName>
        <fullName evidence="4">Myb-like domain-containing protein</fullName>
    </recommendedName>
</protein>
<dbReference type="CDD" id="cd11660">
    <property type="entry name" value="SANT_TRF"/>
    <property type="match status" value="1"/>
</dbReference>
<dbReference type="InterPro" id="IPR009057">
    <property type="entry name" value="Homeodomain-like_sf"/>
</dbReference>
<evidence type="ECO:0000313" key="3">
    <source>
        <dbReference type="Proteomes" id="UP000250140"/>
    </source>
</evidence>
<proteinExistence type="predicted"/>
<dbReference type="OrthoDB" id="5398572at2759"/>
<accession>A0A8E2JP06</accession>
<name>A0A8E2JP06_9PEZI</name>
<dbReference type="InterPro" id="IPR052833">
    <property type="entry name" value="Telomeric_DNA-bd_trans-reg"/>
</dbReference>
<feature type="compositionally biased region" description="Basic and acidic residues" evidence="1">
    <location>
        <begin position="501"/>
        <end position="526"/>
    </location>
</feature>
<feature type="region of interest" description="Disordered" evidence="1">
    <location>
        <begin position="1"/>
        <end position="50"/>
    </location>
</feature>
<dbReference type="Proteomes" id="UP000250140">
    <property type="component" value="Unassembled WGS sequence"/>
</dbReference>
<feature type="compositionally biased region" description="Basic and acidic residues" evidence="1">
    <location>
        <begin position="30"/>
        <end position="41"/>
    </location>
</feature>
<dbReference type="SUPFAM" id="SSF46689">
    <property type="entry name" value="Homeodomain-like"/>
    <property type="match status" value="1"/>
</dbReference>
<dbReference type="Gene3D" id="1.10.246.220">
    <property type="match status" value="1"/>
</dbReference>
<evidence type="ECO:0000313" key="2">
    <source>
        <dbReference type="EMBL" id="OCL03784.1"/>
    </source>
</evidence>
<evidence type="ECO:0008006" key="4">
    <source>
        <dbReference type="Google" id="ProtNLM"/>
    </source>
</evidence>
<feature type="compositionally biased region" description="Acidic residues" evidence="1">
    <location>
        <begin position="556"/>
        <end position="565"/>
    </location>
</feature>